<keyword evidence="1" id="KW-1133">Transmembrane helix</keyword>
<proteinExistence type="predicted"/>
<comment type="caution">
    <text evidence="2">The sequence shown here is derived from an EMBL/GenBank/DDBJ whole genome shotgun (WGS) entry which is preliminary data.</text>
</comment>
<sequence>MSAKTEFVGQRHTLPISRDDAIEASTFQGVRFGEISSMFSICLQSYGRFSNISLSMIFTLFPCISLYFIGVIKSAEISFILQSERANNGMMSQAKDISYYRLLAPKMIRRNNAYS</sequence>
<dbReference type="EMBL" id="AWUY01000319">
    <property type="protein sequence ID" value="ERJ70939.1"/>
    <property type="molecule type" value="Genomic_DNA"/>
</dbReference>
<protein>
    <submittedName>
        <fullName evidence="2">Uncharacterized protein</fullName>
    </submittedName>
</protein>
<gene>
    <name evidence="2" type="ORF">HMPREF0653_02682</name>
</gene>
<feature type="transmembrane region" description="Helical" evidence="1">
    <location>
        <begin position="52"/>
        <end position="72"/>
    </location>
</feature>
<dbReference type="Proteomes" id="UP000016660">
    <property type="component" value="Unassembled WGS sequence"/>
</dbReference>
<accession>A0ABN0NNJ9</accession>
<keyword evidence="3" id="KW-1185">Reference proteome</keyword>
<name>A0ABN0NNJ9_9BACT</name>
<keyword evidence="1" id="KW-0812">Transmembrane</keyword>
<organism evidence="2 3">
    <name type="scientific">Prevotella disiens JCM 6334 = ATCC 29426</name>
    <dbReference type="NCBI Taxonomy" id="1235811"/>
    <lineage>
        <taxon>Bacteria</taxon>
        <taxon>Pseudomonadati</taxon>
        <taxon>Bacteroidota</taxon>
        <taxon>Bacteroidia</taxon>
        <taxon>Bacteroidales</taxon>
        <taxon>Prevotellaceae</taxon>
        <taxon>Prevotella</taxon>
    </lineage>
</organism>
<evidence type="ECO:0000256" key="1">
    <source>
        <dbReference type="SAM" id="Phobius"/>
    </source>
</evidence>
<evidence type="ECO:0000313" key="3">
    <source>
        <dbReference type="Proteomes" id="UP000016660"/>
    </source>
</evidence>
<evidence type="ECO:0000313" key="2">
    <source>
        <dbReference type="EMBL" id="ERJ70939.1"/>
    </source>
</evidence>
<keyword evidence="1" id="KW-0472">Membrane</keyword>
<reference evidence="2 3" key="1">
    <citation type="submission" date="2013-06" db="EMBL/GenBank/DDBJ databases">
        <authorList>
            <person name="Weinstock G."/>
            <person name="Sodergren E."/>
            <person name="Lobos E.A."/>
            <person name="Fulton L."/>
            <person name="Fulton R."/>
            <person name="Courtney L."/>
            <person name="Fronick C."/>
            <person name="O'Laughlin M."/>
            <person name="Godfrey J."/>
            <person name="Wilson R.M."/>
            <person name="Miner T."/>
            <person name="Farmer C."/>
            <person name="Delehaunty K."/>
            <person name="Cordes M."/>
            <person name="Minx P."/>
            <person name="Tomlinson C."/>
            <person name="Chen J."/>
            <person name="Wollam A."/>
            <person name="Pepin K.H."/>
            <person name="Bhonagiri V."/>
            <person name="Zhang X."/>
            <person name="Warren W."/>
            <person name="Mitreva M."/>
            <person name="Mardis E.R."/>
            <person name="Wilson R.K."/>
        </authorList>
    </citation>
    <scope>NUCLEOTIDE SEQUENCE [LARGE SCALE GENOMIC DNA]</scope>
    <source>
        <strain evidence="2 3">ATCC 29426</strain>
    </source>
</reference>